<dbReference type="GO" id="GO:0000149">
    <property type="term" value="F:SNARE binding"/>
    <property type="evidence" value="ECO:0007669"/>
    <property type="project" value="TreeGrafter"/>
</dbReference>
<dbReference type="SUPFAM" id="SSF89009">
    <property type="entry name" value="GAT-like domain"/>
    <property type="match status" value="1"/>
</dbReference>
<feature type="domain" description="AP180 N-terminal homology (ANTH)" evidence="2">
    <location>
        <begin position="212"/>
        <end position="284"/>
    </location>
</feature>
<comment type="caution">
    <text evidence="3">The sequence shown here is derived from an EMBL/GenBank/DDBJ whole genome shotgun (WGS) entry which is preliminary data.</text>
</comment>
<proteinExistence type="predicted"/>
<dbReference type="GO" id="GO:0032050">
    <property type="term" value="F:clathrin heavy chain binding"/>
    <property type="evidence" value="ECO:0007669"/>
    <property type="project" value="TreeGrafter"/>
</dbReference>
<sequence length="416" mass="46737">MASFGGDYGENDEKEKIYNDSLYSNNLPYEQNDPTIVKSSSPITTSDSPRSRLHQIQHPKFLPTKTTSVRLQYRSRLQPSQQIPVRLSHLPEPTSTRMSSCPKTTSNRSPTGTRSSAFLIQRLKRSTHRSRRRRTGIDIQGKLPQALASIKYHASIVKAMIYHHQYDGFSSIEIAVLYDTGHDNGTIDDKYMHEIIFHVSNSPGSIPFLAERISHGIAALVNMIFDLTASARGLACEILKKSSPQSQKLHDLYESCKKMVENKNLEYPFVQIFGMDHIMALDQFGSPQNQLAASHVSLSSRKSISGPHPTLDHFKISTEVELAVAAKEGKRNEEKNDINLSPSLFSWTLETKISNVWVVFEDEAPNESQVLPAQQKLGDAVNEKEIEYNRPSLFLNPFSSSIDTSMLSELRGMSLN</sequence>
<feature type="compositionally biased region" description="Polar residues" evidence="1">
    <location>
        <begin position="93"/>
        <end position="113"/>
    </location>
</feature>
<dbReference type="GO" id="GO:0072583">
    <property type="term" value="P:clathrin-dependent endocytosis"/>
    <property type="evidence" value="ECO:0007669"/>
    <property type="project" value="InterPro"/>
</dbReference>
<dbReference type="GO" id="GO:0005546">
    <property type="term" value="F:phosphatidylinositol-4,5-bisphosphate binding"/>
    <property type="evidence" value="ECO:0007669"/>
    <property type="project" value="TreeGrafter"/>
</dbReference>
<evidence type="ECO:0000313" key="4">
    <source>
        <dbReference type="Proteomes" id="UP001497480"/>
    </source>
</evidence>
<feature type="compositionally biased region" description="Polar residues" evidence="1">
    <location>
        <begin position="24"/>
        <end position="48"/>
    </location>
</feature>
<feature type="region of interest" description="Disordered" evidence="1">
    <location>
        <begin position="89"/>
        <end position="113"/>
    </location>
</feature>
<dbReference type="GO" id="GO:0005545">
    <property type="term" value="F:1-phosphatidylinositol binding"/>
    <property type="evidence" value="ECO:0007669"/>
    <property type="project" value="InterPro"/>
</dbReference>
<name>A0AAV1Y3U8_LUPLU</name>
<reference evidence="3 4" key="1">
    <citation type="submission" date="2024-03" db="EMBL/GenBank/DDBJ databases">
        <authorList>
            <person name="Martinez-Hernandez J."/>
        </authorList>
    </citation>
    <scope>NUCLEOTIDE SEQUENCE [LARGE SCALE GENOMIC DNA]</scope>
</reference>
<dbReference type="Gene3D" id="1.20.58.150">
    <property type="entry name" value="ANTH domain"/>
    <property type="match status" value="1"/>
</dbReference>
<gene>
    <name evidence="3" type="ORF">LLUT_LOCUS29730</name>
</gene>
<dbReference type="Proteomes" id="UP001497480">
    <property type="component" value="Unassembled WGS sequence"/>
</dbReference>
<accession>A0AAV1Y3U8</accession>
<evidence type="ECO:0000256" key="1">
    <source>
        <dbReference type="SAM" id="MobiDB-lite"/>
    </source>
</evidence>
<organism evidence="3 4">
    <name type="scientific">Lupinus luteus</name>
    <name type="common">European yellow lupine</name>
    <dbReference type="NCBI Taxonomy" id="3873"/>
    <lineage>
        <taxon>Eukaryota</taxon>
        <taxon>Viridiplantae</taxon>
        <taxon>Streptophyta</taxon>
        <taxon>Embryophyta</taxon>
        <taxon>Tracheophyta</taxon>
        <taxon>Spermatophyta</taxon>
        <taxon>Magnoliopsida</taxon>
        <taxon>eudicotyledons</taxon>
        <taxon>Gunneridae</taxon>
        <taxon>Pentapetalae</taxon>
        <taxon>rosids</taxon>
        <taxon>fabids</taxon>
        <taxon>Fabales</taxon>
        <taxon>Fabaceae</taxon>
        <taxon>Papilionoideae</taxon>
        <taxon>50 kb inversion clade</taxon>
        <taxon>genistoids sensu lato</taxon>
        <taxon>core genistoids</taxon>
        <taxon>Genisteae</taxon>
        <taxon>Lupinus</taxon>
    </lineage>
</organism>
<dbReference type="PANTHER" id="PTHR22951">
    <property type="entry name" value="CLATHRIN ASSEMBLY PROTEIN"/>
    <property type="match status" value="1"/>
</dbReference>
<dbReference type="InterPro" id="IPR014712">
    <property type="entry name" value="ANTH_dom_sf"/>
</dbReference>
<keyword evidence="4" id="KW-1185">Reference proteome</keyword>
<dbReference type="PANTHER" id="PTHR22951:SF70">
    <property type="entry name" value="OS11G0244600 PROTEIN"/>
    <property type="match status" value="1"/>
</dbReference>
<dbReference type="Pfam" id="PF07651">
    <property type="entry name" value="ANTH"/>
    <property type="match status" value="1"/>
</dbReference>
<dbReference type="EMBL" id="CAXHTB010000021">
    <property type="protein sequence ID" value="CAL0328670.1"/>
    <property type="molecule type" value="Genomic_DNA"/>
</dbReference>
<dbReference type="GO" id="GO:0005905">
    <property type="term" value="C:clathrin-coated pit"/>
    <property type="evidence" value="ECO:0007669"/>
    <property type="project" value="TreeGrafter"/>
</dbReference>
<dbReference type="AlphaFoldDB" id="A0AAV1Y3U8"/>
<dbReference type="InterPro" id="IPR011417">
    <property type="entry name" value="ANTH_dom"/>
</dbReference>
<dbReference type="GO" id="GO:0048268">
    <property type="term" value="P:clathrin coat assembly"/>
    <property type="evidence" value="ECO:0007669"/>
    <property type="project" value="InterPro"/>
</dbReference>
<feature type="region of interest" description="Disordered" evidence="1">
    <location>
        <begin position="24"/>
        <end position="56"/>
    </location>
</feature>
<evidence type="ECO:0000259" key="2">
    <source>
        <dbReference type="Pfam" id="PF07651"/>
    </source>
</evidence>
<dbReference type="GO" id="GO:0006900">
    <property type="term" value="P:vesicle budding from membrane"/>
    <property type="evidence" value="ECO:0007669"/>
    <property type="project" value="TreeGrafter"/>
</dbReference>
<evidence type="ECO:0000313" key="3">
    <source>
        <dbReference type="EMBL" id="CAL0328670.1"/>
    </source>
</evidence>
<dbReference type="InterPro" id="IPR045192">
    <property type="entry name" value="AP180-like"/>
</dbReference>
<protein>
    <recommendedName>
        <fullName evidence="2">AP180 N-terminal homology (ANTH) domain-containing protein</fullName>
    </recommendedName>
</protein>
<dbReference type="GO" id="GO:0030136">
    <property type="term" value="C:clathrin-coated vesicle"/>
    <property type="evidence" value="ECO:0007669"/>
    <property type="project" value="InterPro"/>
</dbReference>